<dbReference type="RefSeq" id="WP_284350591.1">
    <property type="nucleotide sequence ID" value="NZ_BRXS01000004.1"/>
</dbReference>
<organism evidence="1 2">
    <name type="scientific">Roseisolibacter agri</name>
    <dbReference type="NCBI Taxonomy" id="2014610"/>
    <lineage>
        <taxon>Bacteria</taxon>
        <taxon>Pseudomonadati</taxon>
        <taxon>Gemmatimonadota</taxon>
        <taxon>Gemmatimonadia</taxon>
        <taxon>Gemmatimonadales</taxon>
        <taxon>Gemmatimonadaceae</taxon>
        <taxon>Roseisolibacter</taxon>
    </lineage>
</organism>
<dbReference type="AlphaFoldDB" id="A0AA37QI01"/>
<protein>
    <recommendedName>
        <fullName evidence="3">Tir chaperone protein (CesT)</fullName>
    </recommendedName>
</protein>
<sequence length="152" mass="16947">MVSREELERFLDRLSAEGVTYTEVAPGLWRVRPGGALDFDIAVTYAPPVVVLRANVTELPDDDDHCNKLTRRLLELNATDLLHGAYGIERDTVVLSEALELSHLDYEEFQASFESMTIALASHLRELVAIRDGQVHTGTHRAVSPDAIHEAR</sequence>
<dbReference type="InterPro" id="IPR054345">
    <property type="entry name" value="Tir-like"/>
</dbReference>
<gene>
    <name evidence="1" type="ORF">rosag_26360</name>
</gene>
<evidence type="ECO:0000313" key="1">
    <source>
        <dbReference type="EMBL" id="GLC26123.1"/>
    </source>
</evidence>
<proteinExistence type="predicted"/>
<comment type="caution">
    <text evidence="1">The sequence shown here is derived from an EMBL/GenBank/DDBJ whole genome shotgun (WGS) entry which is preliminary data.</text>
</comment>
<evidence type="ECO:0008006" key="3">
    <source>
        <dbReference type="Google" id="ProtNLM"/>
    </source>
</evidence>
<dbReference type="Gene3D" id="3.30.1460.10">
    <property type="match status" value="1"/>
</dbReference>
<dbReference type="SUPFAM" id="SSF69635">
    <property type="entry name" value="Type III secretory system chaperone-like"/>
    <property type="match status" value="1"/>
</dbReference>
<dbReference type="Pfam" id="PF22550">
    <property type="entry name" value="CesT_Tir_1"/>
    <property type="match status" value="1"/>
</dbReference>
<dbReference type="Proteomes" id="UP001161325">
    <property type="component" value="Unassembled WGS sequence"/>
</dbReference>
<dbReference type="EMBL" id="BRXS01000004">
    <property type="protein sequence ID" value="GLC26123.1"/>
    <property type="molecule type" value="Genomic_DNA"/>
</dbReference>
<accession>A0AA37QI01</accession>
<evidence type="ECO:0000313" key="2">
    <source>
        <dbReference type="Proteomes" id="UP001161325"/>
    </source>
</evidence>
<name>A0AA37QI01_9BACT</name>
<keyword evidence="2" id="KW-1185">Reference proteome</keyword>
<reference evidence="1" key="1">
    <citation type="submission" date="2022-08" db="EMBL/GenBank/DDBJ databases">
        <title>Draft genome sequencing of Roseisolibacter agri AW1220.</title>
        <authorList>
            <person name="Tobiishi Y."/>
            <person name="Tonouchi A."/>
        </authorList>
    </citation>
    <scope>NUCLEOTIDE SEQUENCE</scope>
    <source>
        <strain evidence="1">AW1220</strain>
    </source>
</reference>